<protein>
    <submittedName>
        <fullName evidence="3">Aspartyl/asparaginyl beta-hydroxylase domain-containing protein</fullName>
    </submittedName>
</protein>
<evidence type="ECO:0000313" key="3">
    <source>
        <dbReference type="EMBL" id="MBR7674825.1"/>
    </source>
</evidence>
<reference evidence="3" key="1">
    <citation type="submission" date="2021-04" db="EMBL/GenBank/DDBJ databases">
        <title>Sequencing of actinobacteria type strains.</title>
        <authorList>
            <person name="Nguyen G.-S."/>
            <person name="Wentzel A."/>
        </authorList>
    </citation>
    <scope>NUCLEOTIDE SEQUENCE</scope>
    <source>
        <strain evidence="3">DSM 42095</strain>
    </source>
</reference>
<evidence type="ECO:0000313" key="4">
    <source>
        <dbReference type="Proteomes" id="UP000675554"/>
    </source>
</evidence>
<evidence type="ECO:0000259" key="2">
    <source>
        <dbReference type="Pfam" id="PF05373"/>
    </source>
</evidence>
<sequence length="285" mass="32588">MARTQRVGHVDIDESAVGTDLEAASQLVFSEAYSDYLCGGPWKSLMVWSSDGNSGDGLITNYEHGKRSSVTKYGEQLPYVRNLIESNFNTEHLNFARLAVMSDSVTMPHRDLLELSDIPEEVRNTNRVHVPLVTTEEAFFTQANDVYRMHVGEVWFFDASRVHSAGVLSPEPRTHLILDFCWVEDESDLVRFDFRPTGGIPGERIRERAPLTEKEREEILALAPVIDADNIRDVFGIVIKKHYRKDGGDNFIWDTLDELGRRSQDENVRSKIQELHRFFLMERSA</sequence>
<dbReference type="Gene3D" id="1.10.1720.10">
    <property type="entry name" value="L-proline 3-hydroxylase, C-terminal domain"/>
    <property type="match status" value="1"/>
</dbReference>
<dbReference type="Pfam" id="PF05373">
    <property type="entry name" value="Pro_3_hydrox_C"/>
    <property type="match status" value="1"/>
</dbReference>
<dbReference type="InterPro" id="IPR027443">
    <property type="entry name" value="IPNS-like_sf"/>
</dbReference>
<dbReference type="GO" id="GO:0016706">
    <property type="term" value="F:2-oxoglutarate-dependent dioxygenase activity"/>
    <property type="evidence" value="ECO:0007669"/>
    <property type="project" value="InterPro"/>
</dbReference>
<comment type="caution">
    <text evidence="3">The sequence shown here is derived from an EMBL/GenBank/DDBJ whole genome shotgun (WGS) entry which is preliminary data.</text>
</comment>
<name>A0A8T4ISS6_9ACTN</name>
<proteinExistence type="predicted"/>
<dbReference type="InterPro" id="IPR037037">
    <property type="entry name" value="Pro_3_hydrox_C_sf"/>
</dbReference>
<dbReference type="SUPFAM" id="SSF51197">
    <property type="entry name" value="Clavaminate synthase-like"/>
    <property type="match status" value="1"/>
</dbReference>
<dbReference type="Pfam" id="PF05118">
    <property type="entry name" value="Asp_Arg_Hydrox"/>
    <property type="match status" value="1"/>
</dbReference>
<keyword evidence="4" id="KW-1185">Reference proteome</keyword>
<dbReference type="Gene3D" id="2.60.120.330">
    <property type="entry name" value="B-lactam Antibiotic, Isopenicillin N Synthase, Chain"/>
    <property type="match status" value="1"/>
</dbReference>
<dbReference type="InterPro" id="IPR007803">
    <property type="entry name" value="Asp/Arg/Pro-Hydrxlase"/>
</dbReference>
<dbReference type="AlphaFoldDB" id="A0A8T4ISS6"/>
<dbReference type="EMBL" id="JAGSMN010000389">
    <property type="protein sequence ID" value="MBR7674825.1"/>
    <property type="molecule type" value="Genomic_DNA"/>
</dbReference>
<accession>A0A8T4ISS6</accession>
<feature type="domain" description="Aspartyl/asparaginy/proline hydroxylase" evidence="1">
    <location>
        <begin position="31"/>
        <end position="180"/>
    </location>
</feature>
<gene>
    <name evidence="3" type="ORF">KDA82_17710</name>
</gene>
<dbReference type="InterPro" id="IPR008035">
    <property type="entry name" value="Pro_3_hydrox_C"/>
</dbReference>
<dbReference type="Proteomes" id="UP000675554">
    <property type="component" value="Unassembled WGS sequence"/>
</dbReference>
<organism evidence="3 4">
    <name type="scientific">Streptomyces daliensis</name>
    <dbReference type="NCBI Taxonomy" id="299421"/>
    <lineage>
        <taxon>Bacteria</taxon>
        <taxon>Bacillati</taxon>
        <taxon>Actinomycetota</taxon>
        <taxon>Actinomycetes</taxon>
        <taxon>Kitasatosporales</taxon>
        <taxon>Streptomycetaceae</taxon>
        <taxon>Streptomyces</taxon>
    </lineage>
</organism>
<feature type="domain" description="L-proline 3-hydroxylase C-terminal" evidence="2">
    <location>
        <begin position="204"/>
        <end position="284"/>
    </location>
</feature>
<evidence type="ECO:0000259" key="1">
    <source>
        <dbReference type="Pfam" id="PF05118"/>
    </source>
</evidence>